<dbReference type="AlphaFoldDB" id="A0A143BKN7"/>
<dbReference type="KEGG" id="gph:GEMMAAP_10795"/>
<dbReference type="RefSeq" id="WP_026849743.1">
    <property type="nucleotide sequence ID" value="NZ_CP011454.1"/>
</dbReference>
<accession>A0A143BKN7</accession>
<sequence length="120" mass="13233">MTALSFTRLRERYLEDTRMGGSGSAPALARALEHIGWRAVRDPSPEELAGYLAMLVDACVHEHRDIMVLMDGMATVLRDTGPLLDGGLPPVEAYLPAAEELVLRYLRDDSTHESPPLSFL</sequence>
<keyword evidence="2" id="KW-1185">Reference proteome</keyword>
<reference evidence="1 2" key="1">
    <citation type="journal article" date="2014" name="Proc. Natl. Acad. Sci. U.S.A.">
        <title>Functional type 2 photosynthetic reaction centers found in the rare bacterial phylum Gemmatimonadetes.</title>
        <authorList>
            <person name="Zeng Y."/>
            <person name="Feng F."/>
            <person name="Medova H."/>
            <person name="Dean J."/>
            <person name="Koblizek M."/>
        </authorList>
    </citation>
    <scope>NUCLEOTIDE SEQUENCE [LARGE SCALE GENOMIC DNA]</scope>
    <source>
        <strain evidence="1 2">AP64</strain>
    </source>
</reference>
<evidence type="ECO:0000313" key="2">
    <source>
        <dbReference type="Proteomes" id="UP000076404"/>
    </source>
</evidence>
<protein>
    <submittedName>
        <fullName evidence="1">Uncharacterized protein</fullName>
    </submittedName>
</protein>
<reference evidence="1 2" key="2">
    <citation type="journal article" date="2016" name="Environ. Microbiol. Rep.">
        <title>Metagenomic evidence for the presence of phototrophic Gemmatimonadetes bacteria in diverse environments.</title>
        <authorList>
            <person name="Zeng Y."/>
            <person name="Baumbach J."/>
            <person name="Barbosa E.G."/>
            <person name="Azevedo V."/>
            <person name="Zhang C."/>
            <person name="Koblizek M."/>
        </authorList>
    </citation>
    <scope>NUCLEOTIDE SEQUENCE [LARGE SCALE GENOMIC DNA]</scope>
    <source>
        <strain evidence="1 2">AP64</strain>
    </source>
</reference>
<organism evidence="1 2">
    <name type="scientific">Gemmatimonas phototrophica</name>
    <dbReference type="NCBI Taxonomy" id="1379270"/>
    <lineage>
        <taxon>Bacteria</taxon>
        <taxon>Pseudomonadati</taxon>
        <taxon>Gemmatimonadota</taxon>
        <taxon>Gemmatimonadia</taxon>
        <taxon>Gemmatimonadales</taxon>
        <taxon>Gemmatimonadaceae</taxon>
        <taxon>Gemmatimonas</taxon>
    </lineage>
</organism>
<dbReference type="Proteomes" id="UP000076404">
    <property type="component" value="Chromosome"/>
</dbReference>
<evidence type="ECO:0000313" key="1">
    <source>
        <dbReference type="EMBL" id="AMW05173.1"/>
    </source>
</evidence>
<proteinExistence type="predicted"/>
<dbReference type="STRING" id="1379270.GEMMAAP_10795"/>
<dbReference type="EMBL" id="CP011454">
    <property type="protein sequence ID" value="AMW05173.1"/>
    <property type="molecule type" value="Genomic_DNA"/>
</dbReference>
<gene>
    <name evidence="1" type="ORF">GEMMAAP_10795</name>
</gene>
<name>A0A143BKN7_9BACT</name>
<dbReference type="OrthoDB" id="9860134at2"/>